<dbReference type="SUPFAM" id="SSF53474">
    <property type="entry name" value="alpha/beta-Hydrolases"/>
    <property type="match status" value="1"/>
</dbReference>
<dbReference type="OrthoDB" id="111592at2157"/>
<keyword evidence="3" id="KW-1185">Reference proteome</keyword>
<organism evidence="2 3">
    <name type="scientific">Natronoarchaeum philippinense</name>
    <dbReference type="NCBI Taxonomy" id="558529"/>
    <lineage>
        <taxon>Archaea</taxon>
        <taxon>Methanobacteriati</taxon>
        <taxon>Methanobacteriota</taxon>
        <taxon>Stenosarchaea group</taxon>
        <taxon>Halobacteria</taxon>
        <taxon>Halobacteriales</taxon>
        <taxon>Natronoarchaeaceae</taxon>
    </lineage>
</organism>
<dbReference type="RefSeq" id="WP_097008234.1">
    <property type="nucleotide sequence ID" value="NZ_OBEJ01000001.1"/>
</dbReference>
<dbReference type="PANTHER" id="PTHR43433:SF5">
    <property type="entry name" value="AB HYDROLASE-1 DOMAIN-CONTAINING PROTEIN"/>
    <property type="match status" value="1"/>
</dbReference>
<dbReference type="Gene3D" id="3.40.50.1820">
    <property type="entry name" value="alpha/beta hydrolase"/>
    <property type="match status" value="1"/>
</dbReference>
<dbReference type="InterPro" id="IPR029058">
    <property type="entry name" value="AB_hydrolase_fold"/>
</dbReference>
<evidence type="ECO:0000313" key="2">
    <source>
        <dbReference type="EMBL" id="SNZ06865.1"/>
    </source>
</evidence>
<sequence>MPVATNDGVDIYYEVDGPSNAETVVLIEGLGYGRWMWRWQREALAEHYETIVVDNRGTGESDAPAGPYSIAEMAADVEAVLADRGVERAHLIGASMGGMIVQQYAIEYDRAASIALLCSSLGGEEAPAASPEVQARMVAEPEGHDEREVIRHRMAPAMTDEFPERNDDLIERIVDWRLTQDADDAARESQLAAVGAFDAADRLGEIDAPALVAHGTADRVLPVENAELLADGLSDARLELFDGGPHLFFIEQADAVNETLLDFLGEQAAGRHGGDGDR</sequence>
<accession>A0A285NBM3</accession>
<dbReference type="InterPro" id="IPR050471">
    <property type="entry name" value="AB_hydrolase"/>
</dbReference>
<dbReference type="Pfam" id="PF00561">
    <property type="entry name" value="Abhydrolase_1"/>
    <property type="match status" value="1"/>
</dbReference>
<name>A0A285NBM3_NATPI</name>
<feature type="domain" description="AB hydrolase-1" evidence="1">
    <location>
        <begin position="23"/>
        <end position="251"/>
    </location>
</feature>
<gene>
    <name evidence="2" type="ORF">SAMN06269185_1313</name>
</gene>
<dbReference type="PRINTS" id="PR00111">
    <property type="entry name" value="ABHYDROLASE"/>
</dbReference>
<dbReference type="PANTHER" id="PTHR43433">
    <property type="entry name" value="HYDROLASE, ALPHA/BETA FOLD FAMILY PROTEIN"/>
    <property type="match status" value="1"/>
</dbReference>
<dbReference type="AlphaFoldDB" id="A0A285NBM3"/>
<evidence type="ECO:0000313" key="3">
    <source>
        <dbReference type="Proteomes" id="UP000219453"/>
    </source>
</evidence>
<dbReference type="Proteomes" id="UP000219453">
    <property type="component" value="Unassembled WGS sequence"/>
</dbReference>
<evidence type="ECO:0000259" key="1">
    <source>
        <dbReference type="Pfam" id="PF00561"/>
    </source>
</evidence>
<protein>
    <submittedName>
        <fullName evidence="2">Pimeloyl-ACP methyl ester carboxylesterase</fullName>
    </submittedName>
</protein>
<proteinExistence type="predicted"/>
<reference evidence="2 3" key="1">
    <citation type="submission" date="2017-09" db="EMBL/GenBank/DDBJ databases">
        <authorList>
            <person name="Ehlers B."/>
            <person name="Leendertz F.H."/>
        </authorList>
    </citation>
    <scope>NUCLEOTIDE SEQUENCE [LARGE SCALE GENOMIC DNA]</scope>
    <source>
        <strain evidence="2 3">DSM 27208</strain>
    </source>
</reference>
<dbReference type="EMBL" id="OBEJ01000001">
    <property type="protein sequence ID" value="SNZ06865.1"/>
    <property type="molecule type" value="Genomic_DNA"/>
</dbReference>
<dbReference type="InterPro" id="IPR000073">
    <property type="entry name" value="AB_hydrolase_1"/>
</dbReference>